<dbReference type="HOGENOM" id="CLU_147810_1_3_7"/>
<dbReference type="PhylomeDB" id="Q72BY7"/>
<keyword evidence="2" id="KW-1185">Reference proteome</keyword>
<dbReference type="EMBL" id="AE017285">
    <property type="protein sequence ID" value="AAS95975.1"/>
    <property type="molecule type" value="Genomic_DNA"/>
</dbReference>
<protein>
    <submittedName>
        <fullName evidence="1">Head-tail adaptor, putative</fullName>
    </submittedName>
</protein>
<dbReference type="AlphaFoldDB" id="Q72BY7"/>
<dbReference type="NCBIfam" id="TIGR01563">
    <property type="entry name" value="gp16_SPP1"/>
    <property type="match status" value="1"/>
</dbReference>
<dbReference type="RefSeq" id="WP_010938789.1">
    <property type="nucleotide sequence ID" value="NC_002937.3"/>
</dbReference>
<dbReference type="Pfam" id="PF05521">
    <property type="entry name" value="Phage_HCP"/>
    <property type="match status" value="1"/>
</dbReference>
<dbReference type="eggNOG" id="COG5614">
    <property type="taxonomic scope" value="Bacteria"/>
</dbReference>
<evidence type="ECO:0000313" key="1">
    <source>
        <dbReference type="EMBL" id="AAS95975.1"/>
    </source>
</evidence>
<dbReference type="Proteomes" id="UP000002194">
    <property type="component" value="Chromosome"/>
</dbReference>
<dbReference type="PaxDb" id="882-DVU_1497"/>
<dbReference type="SMR" id="Q72BY7"/>
<proteinExistence type="predicted"/>
<dbReference type="STRING" id="882.DVU_1497"/>
<dbReference type="InterPro" id="IPR008767">
    <property type="entry name" value="Phage_SPP1_head-tail_adaptor"/>
</dbReference>
<dbReference type="EnsemblBacteria" id="AAS95975">
    <property type="protein sequence ID" value="AAS95975"/>
    <property type="gene ID" value="DVU_1497"/>
</dbReference>
<reference evidence="1 2" key="1">
    <citation type="journal article" date="2004" name="Nat. Biotechnol.">
        <title>The genome sequence of the anaerobic, sulfate-reducing bacterium Desulfovibrio vulgaris Hildenborough.</title>
        <authorList>
            <person name="Heidelberg J.F."/>
            <person name="Seshadri R."/>
            <person name="Haveman S.A."/>
            <person name="Hemme C.L."/>
            <person name="Paulsen I.T."/>
            <person name="Kolonay J.F."/>
            <person name="Eisen J.A."/>
            <person name="Ward N."/>
            <person name="Methe B."/>
            <person name="Brinkac L.M."/>
            <person name="Daugherty S.C."/>
            <person name="Deboy R.T."/>
            <person name="Dodson R.J."/>
            <person name="Durkin A.S."/>
            <person name="Madupu R."/>
            <person name="Nelson W.C."/>
            <person name="Sullivan S.A."/>
            <person name="Fouts D."/>
            <person name="Haft D.H."/>
            <person name="Selengut J."/>
            <person name="Peterson J.D."/>
            <person name="Davidsen T.M."/>
            <person name="Zafar N."/>
            <person name="Zhou L."/>
            <person name="Radune D."/>
            <person name="Dimitrov G."/>
            <person name="Hance M."/>
            <person name="Tran K."/>
            <person name="Khouri H."/>
            <person name="Gill J."/>
            <person name="Utterback T.R."/>
            <person name="Feldblyum T.V."/>
            <person name="Wall J.D."/>
            <person name="Voordouw G."/>
            <person name="Fraser C.M."/>
        </authorList>
    </citation>
    <scope>NUCLEOTIDE SEQUENCE [LARGE SCALE GENOMIC DNA]</scope>
    <source>
        <strain evidence="2">ATCC 29579 / DSM 644 / NCIMB 8303 / VKM B-1760 / Hildenborough</strain>
    </source>
</reference>
<name>Q72BY7_NITV2</name>
<gene>
    <name evidence="1" type="ordered locus">DVU_1497</name>
</gene>
<organism evidence="1 2">
    <name type="scientific">Nitratidesulfovibrio vulgaris (strain ATCC 29579 / DSM 644 / CCUG 34227 / NCIMB 8303 / VKM B-1760 / Hildenborough)</name>
    <name type="common">Desulfovibrio vulgaris</name>
    <dbReference type="NCBI Taxonomy" id="882"/>
    <lineage>
        <taxon>Bacteria</taxon>
        <taxon>Pseudomonadati</taxon>
        <taxon>Thermodesulfobacteriota</taxon>
        <taxon>Desulfovibrionia</taxon>
        <taxon>Desulfovibrionales</taxon>
        <taxon>Desulfovibrionaceae</taxon>
        <taxon>Nitratidesulfovibrio</taxon>
    </lineage>
</organism>
<accession>Q72BY7</accession>
<dbReference type="DNASU" id="2793648"/>
<dbReference type="KEGG" id="dvu:DVU_1497"/>
<dbReference type="InterPro" id="IPR038666">
    <property type="entry name" value="SSP1_head-tail_sf"/>
</dbReference>
<evidence type="ECO:0000313" key="2">
    <source>
        <dbReference type="Proteomes" id="UP000002194"/>
    </source>
</evidence>
<sequence length="108" mass="12179">MGAGSLRHRITLQRMVRTPDGMGGGSDSWVDVDTLWAEVQPLTGKAYMAAKQAQSDVSHRVRIRFREGITPDMRIQVGTRIFQIDAVLCPNERRQDLHLMCVERSIDA</sequence>
<dbReference type="OrthoDB" id="5460234at2"/>
<dbReference type="Gene3D" id="2.40.10.270">
    <property type="entry name" value="Bacteriophage SPP1 head-tail adaptor protein"/>
    <property type="match status" value="1"/>
</dbReference>